<evidence type="ECO:0000256" key="4">
    <source>
        <dbReference type="PROSITE-ProRule" id="PRU00723"/>
    </source>
</evidence>
<accession>A0A803LN46</accession>
<dbReference type="Gene3D" id="4.10.1000.10">
    <property type="entry name" value="Zinc finger, CCCH-type"/>
    <property type="match status" value="1"/>
</dbReference>
<dbReference type="InterPro" id="IPR036855">
    <property type="entry name" value="Znf_CCCH_sf"/>
</dbReference>
<keyword evidence="3 4" id="KW-0862">Zinc</keyword>
<name>A0A803LN46_CHEQI</name>
<feature type="zinc finger region" description="C3H1-type" evidence="4">
    <location>
        <begin position="56"/>
        <end position="82"/>
    </location>
</feature>
<feature type="domain" description="C3H1-type" evidence="5">
    <location>
        <begin position="27"/>
        <end position="55"/>
    </location>
</feature>
<evidence type="ECO:0000256" key="2">
    <source>
        <dbReference type="ARBA" id="ARBA00022771"/>
    </source>
</evidence>
<dbReference type="EnsemblPlants" id="AUR62016375-RA">
    <property type="protein sequence ID" value="AUR62016375-RA:cds"/>
    <property type="gene ID" value="AUR62016375"/>
</dbReference>
<dbReference type="SMART" id="SM00356">
    <property type="entry name" value="ZnF_C3H1"/>
    <property type="match status" value="2"/>
</dbReference>
<dbReference type="Proteomes" id="UP000596660">
    <property type="component" value="Unplaced"/>
</dbReference>
<feature type="domain" description="C3H1-type" evidence="5">
    <location>
        <begin position="56"/>
        <end position="82"/>
    </location>
</feature>
<evidence type="ECO:0000259" key="5">
    <source>
        <dbReference type="PROSITE" id="PS50103"/>
    </source>
</evidence>
<reference evidence="6" key="1">
    <citation type="journal article" date="2017" name="Nature">
        <title>The genome of Chenopodium quinoa.</title>
        <authorList>
            <person name="Jarvis D.E."/>
            <person name="Ho Y.S."/>
            <person name="Lightfoot D.J."/>
            <person name="Schmoeckel S.M."/>
            <person name="Li B."/>
            <person name="Borm T.J.A."/>
            <person name="Ohyanagi H."/>
            <person name="Mineta K."/>
            <person name="Michell C.T."/>
            <person name="Saber N."/>
            <person name="Kharbatia N.M."/>
            <person name="Rupper R.R."/>
            <person name="Sharp A.R."/>
            <person name="Dally N."/>
            <person name="Boughton B.A."/>
            <person name="Woo Y.H."/>
            <person name="Gao G."/>
            <person name="Schijlen E.G.W.M."/>
            <person name="Guo X."/>
            <person name="Momin A.A."/>
            <person name="Negrao S."/>
            <person name="Al-Babili S."/>
            <person name="Gehring C."/>
            <person name="Roessner U."/>
            <person name="Jung C."/>
            <person name="Murphy K."/>
            <person name="Arold S.T."/>
            <person name="Gojobori T."/>
            <person name="van der Linden C.G."/>
            <person name="van Loo E.N."/>
            <person name="Jellen E.N."/>
            <person name="Maughan P.J."/>
            <person name="Tester M."/>
        </authorList>
    </citation>
    <scope>NUCLEOTIDE SEQUENCE [LARGE SCALE GENOMIC DNA]</scope>
    <source>
        <strain evidence="6">cv. PI 614886</strain>
    </source>
</reference>
<dbReference type="GO" id="GO:0008270">
    <property type="term" value="F:zinc ion binding"/>
    <property type="evidence" value="ECO:0007669"/>
    <property type="project" value="UniProtKB-KW"/>
</dbReference>
<dbReference type="PROSITE" id="PS50103">
    <property type="entry name" value="ZF_C3H1"/>
    <property type="match status" value="2"/>
</dbReference>
<evidence type="ECO:0000256" key="3">
    <source>
        <dbReference type="ARBA" id="ARBA00022833"/>
    </source>
</evidence>
<dbReference type="Gramene" id="AUR62016375-RA">
    <property type="protein sequence ID" value="AUR62016375-RA:cds"/>
    <property type="gene ID" value="AUR62016375"/>
</dbReference>
<keyword evidence="2 4" id="KW-0863">Zinc-finger</keyword>
<dbReference type="AlphaFoldDB" id="A0A803LN46"/>
<reference evidence="6" key="2">
    <citation type="submission" date="2021-03" db="UniProtKB">
        <authorList>
            <consortium name="EnsemblPlants"/>
        </authorList>
    </citation>
    <scope>IDENTIFICATION</scope>
</reference>
<sequence>MTNYSIVERPSEAPFSANRGSFTVNYKYKTLPCRNFWFTRRCHFGDRCKFFHLPEESQRSCRYNSRSTCPYGERCMYPHRESDYYAGRREDLYTENSANNTQPVDVDSWCNTRECTKLMIVDNDINTNGSVCNYALGQEGSRRFAPVLASESENAHAAPKTLVKNAFPSEVQKPLKPTASKHRLPPPRVSSFKWTRPKKIVGIYADWIDE</sequence>
<dbReference type="SUPFAM" id="SSF90229">
    <property type="entry name" value="CCCH zinc finger"/>
    <property type="match status" value="1"/>
</dbReference>
<evidence type="ECO:0000256" key="1">
    <source>
        <dbReference type="ARBA" id="ARBA00022723"/>
    </source>
</evidence>
<protein>
    <recommendedName>
        <fullName evidence="5">C3H1-type domain-containing protein</fullName>
    </recommendedName>
</protein>
<organism evidence="6 7">
    <name type="scientific">Chenopodium quinoa</name>
    <name type="common">Quinoa</name>
    <dbReference type="NCBI Taxonomy" id="63459"/>
    <lineage>
        <taxon>Eukaryota</taxon>
        <taxon>Viridiplantae</taxon>
        <taxon>Streptophyta</taxon>
        <taxon>Embryophyta</taxon>
        <taxon>Tracheophyta</taxon>
        <taxon>Spermatophyta</taxon>
        <taxon>Magnoliopsida</taxon>
        <taxon>eudicotyledons</taxon>
        <taxon>Gunneridae</taxon>
        <taxon>Pentapetalae</taxon>
        <taxon>Caryophyllales</taxon>
        <taxon>Chenopodiaceae</taxon>
        <taxon>Chenopodioideae</taxon>
        <taxon>Atripliceae</taxon>
        <taxon>Chenopodium</taxon>
    </lineage>
</organism>
<proteinExistence type="predicted"/>
<dbReference type="InterPro" id="IPR000571">
    <property type="entry name" value="Znf_CCCH"/>
</dbReference>
<keyword evidence="1 4" id="KW-0479">Metal-binding</keyword>
<keyword evidence="7" id="KW-1185">Reference proteome</keyword>
<feature type="zinc finger region" description="C3H1-type" evidence="4">
    <location>
        <begin position="27"/>
        <end position="55"/>
    </location>
</feature>
<evidence type="ECO:0000313" key="7">
    <source>
        <dbReference type="Proteomes" id="UP000596660"/>
    </source>
</evidence>
<evidence type="ECO:0000313" key="6">
    <source>
        <dbReference type="EnsemblPlants" id="AUR62016375-RA:cds"/>
    </source>
</evidence>